<dbReference type="AlphaFoldDB" id="A0A7I4KRI7"/>
<proteinExistence type="predicted"/>
<protein>
    <submittedName>
        <fullName evidence="3">Bm8819</fullName>
    </submittedName>
</protein>
<accession>A0A7I4KRI7</accession>
<keyword evidence="1" id="KW-0472">Membrane</keyword>
<evidence type="ECO:0000256" key="1">
    <source>
        <dbReference type="SAM" id="Phobius"/>
    </source>
</evidence>
<gene>
    <name evidence="3" type="primary">Bm8819</name>
</gene>
<evidence type="ECO:0000313" key="2">
    <source>
        <dbReference type="Proteomes" id="UP000006672"/>
    </source>
</evidence>
<sequence>MINLRLLLYRPSFITSGNLIISGIMQPFLITFLIISTTFGQDLPYQASIIGPQMPSSFFGYTSRYRSPLIGDLDVLNFLNKGMIPTNPGLDLLAHGLGFGVAALRGLGIVLQDNEANRKMTHQ</sequence>
<keyword evidence="1" id="KW-0812">Transmembrane</keyword>
<dbReference type="InParanoid" id="A0A7I4KRI7"/>
<reference evidence="3" key="2">
    <citation type="submission" date="2020-12" db="UniProtKB">
        <authorList>
            <consortium name="WormBaseParasite"/>
        </authorList>
    </citation>
    <scope>IDENTIFICATION</scope>
</reference>
<keyword evidence="1" id="KW-1133">Transmembrane helix</keyword>
<organism evidence="2 3">
    <name type="scientific">Brugia malayi</name>
    <name type="common">Filarial nematode worm</name>
    <dbReference type="NCBI Taxonomy" id="6279"/>
    <lineage>
        <taxon>Eukaryota</taxon>
        <taxon>Metazoa</taxon>
        <taxon>Ecdysozoa</taxon>
        <taxon>Nematoda</taxon>
        <taxon>Chromadorea</taxon>
        <taxon>Rhabditida</taxon>
        <taxon>Spirurina</taxon>
        <taxon>Spiruromorpha</taxon>
        <taxon>Filarioidea</taxon>
        <taxon>Onchocercidae</taxon>
        <taxon>Brugia</taxon>
    </lineage>
</organism>
<dbReference type="WBParaSite" id="Bm8819b.1">
    <property type="protein sequence ID" value="Bm8819b.1"/>
    <property type="gene ID" value="WBGene00229080"/>
</dbReference>
<evidence type="ECO:0000313" key="3">
    <source>
        <dbReference type="WBParaSite" id="Bm8819b.1"/>
    </source>
</evidence>
<name>A0A7I4KRI7_BRUMA</name>
<feature type="transmembrane region" description="Helical" evidence="1">
    <location>
        <begin position="92"/>
        <end position="111"/>
    </location>
</feature>
<reference evidence="2" key="1">
    <citation type="journal article" date="2007" name="Science">
        <title>Draft genome of the filarial nematode parasite Brugia malayi.</title>
        <authorList>
            <person name="Ghedin E."/>
            <person name="Wang S."/>
            <person name="Spiro D."/>
            <person name="Caler E."/>
            <person name="Zhao Q."/>
            <person name="Crabtree J."/>
            <person name="Allen J.E."/>
            <person name="Delcher A.L."/>
            <person name="Guiliano D.B."/>
            <person name="Miranda-Saavedra D."/>
            <person name="Angiuoli S.V."/>
            <person name="Creasy T."/>
            <person name="Amedeo P."/>
            <person name="Haas B."/>
            <person name="El-Sayed N.M."/>
            <person name="Wortman J.R."/>
            <person name="Feldblyum T."/>
            <person name="Tallon L."/>
            <person name="Schatz M."/>
            <person name="Shumway M."/>
            <person name="Koo H."/>
            <person name="Salzberg S.L."/>
            <person name="Schobel S."/>
            <person name="Pertea M."/>
            <person name="Pop M."/>
            <person name="White O."/>
            <person name="Barton G.J."/>
            <person name="Carlow C.K."/>
            <person name="Crawford M.J."/>
            <person name="Daub J."/>
            <person name="Dimmic M.W."/>
            <person name="Estes C.F."/>
            <person name="Foster J.M."/>
            <person name="Ganatra M."/>
            <person name="Gregory W.F."/>
            <person name="Johnson N.M."/>
            <person name="Jin J."/>
            <person name="Komuniecki R."/>
            <person name="Korf I."/>
            <person name="Kumar S."/>
            <person name="Laney S."/>
            <person name="Li B.W."/>
            <person name="Li W."/>
            <person name="Lindblom T.H."/>
            <person name="Lustigman S."/>
            <person name="Ma D."/>
            <person name="Maina C.V."/>
            <person name="Martin D.M."/>
            <person name="McCarter J.P."/>
            <person name="McReynolds L."/>
            <person name="Mitreva M."/>
            <person name="Nutman T.B."/>
            <person name="Parkinson J."/>
            <person name="Peregrin-Alvarez J.M."/>
            <person name="Poole C."/>
            <person name="Ren Q."/>
            <person name="Saunders L."/>
            <person name="Sluder A.E."/>
            <person name="Smith K."/>
            <person name="Stanke M."/>
            <person name="Unnasch T.R."/>
            <person name="Ware J."/>
            <person name="Wei A.D."/>
            <person name="Weil G."/>
            <person name="Williams D.J."/>
            <person name="Zhang Y."/>
            <person name="Williams S.A."/>
            <person name="Fraser-Liggett C."/>
            <person name="Slatko B."/>
            <person name="Blaxter M.L."/>
            <person name="Scott A.L."/>
        </authorList>
    </citation>
    <scope>NUCLEOTIDE SEQUENCE</scope>
    <source>
        <strain evidence="2">FR3</strain>
    </source>
</reference>
<dbReference type="Proteomes" id="UP000006672">
    <property type="component" value="Unassembled WGS sequence"/>
</dbReference>
<feature type="transmembrane region" description="Helical" evidence="1">
    <location>
        <begin position="12"/>
        <end position="35"/>
    </location>
</feature>
<keyword evidence="2" id="KW-1185">Reference proteome</keyword>